<evidence type="ECO:0000313" key="1">
    <source>
        <dbReference type="EMBL" id="CAG8844724.1"/>
    </source>
</evidence>
<feature type="non-terminal residue" evidence="1">
    <location>
        <position position="121"/>
    </location>
</feature>
<comment type="caution">
    <text evidence="1">The sequence shown here is derived from an EMBL/GenBank/DDBJ whole genome shotgun (WGS) entry which is preliminary data.</text>
</comment>
<dbReference type="Proteomes" id="UP000789901">
    <property type="component" value="Unassembled WGS sequence"/>
</dbReference>
<proteinExistence type="predicted"/>
<accession>A0ABN7WZX4</accession>
<evidence type="ECO:0000313" key="2">
    <source>
        <dbReference type="Proteomes" id="UP000789901"/>
    </source>
</evidence>
<name>A0ABN7WZX4_GIGMA</name>
<reference evidence="1 2" key="1">
    <citation type="submission" date="2021-06" db="EMBL/GenBank/DDBJ databases">
        <authorList>
            <person name="Kallberg Y."/>
            <person name="Tangrot J."/>
            <person name="Rosling A."/>
        </authorList>
    </citation>
    <scope>NUCLEOTIDE SEQUENCE [LARGE SCALE GENOMIC DNA]</scope>
    <source>
        <strain evidence="1 2">120-4 pot B 10/14</strain>
    </source>
</reference>
<protein>
    <submittedName>
        <fullName evidence="1">17152_t:CDS:1</fullName>
    </submittedName>
</protein>
<gene>
    <name evidence="1" type="ORF">GMARGA_LOCUS37259</name>
</gene>
<organism evidence="1 2">
    <name type="scientific">Gigaspora margarita</name>
    <dbReference type="NCBI Taxonomy" id="4874"/>
    <lineage>
        <taxon>Eukaryota</taxon>
        <taxon>Fungi</taxon>
        <taxon>Fungi incertae sedis</taxon>
        <taxon>Mucoromycota</taxon>
        <taxon>Glomeromycotina</taxon>
        <taxon>Glomeromycetes</taxon>
        <taxon>Diversisporales</taxon>
        <taxon>Gigasporaceae</taxon>
        <taxon>Gigaspora</taxon>
    </lineage>
</organism>
<keyword evidence="2" id="KW-1185">Reference proteome</keyword>
<sequence>VNKKQSKEVYTYLNSNLHLSDYHTFARKTLNIVLDNIALYVINQAKTSEYEVTIAFNRWTNVVNQYFIESILVKNNGEPLIWDVVDISGHCKRTEKIMEYTKNIFNNIKKEQIVVIELATD</sequence>
<dbReference type="EMBL" id="CAJVQB010076896">
    <property type="protein sequence ID" value="CAG8844724.1"/>
    <property type="molecule type" value="Genomic_DNA"/>
</dbReference>
<feature type="non-terminal residue" evidence="1">
    <location>
        <position position="1"/>
    </location>
</feature>